<protein>
    <submittedName>
        <fullName evidence="6">Dihydrodipicolinate synthase</fullName>
    </submittedName>
</protein>
<evidence type="ECO:0000313" key="7">
    <source>
        <dbReference type="Proteomes" id="UP000008044"/>
    </source>
</evidence>
<accession>A0A0H3ICW6</accession>
<dbReference type="GO" id="GO:0005829">
    <property type="term" value="C:cytosol"/>
    <property type="evidence" value="ECO:0007669"/>
    <property type="project" value="TreeGrafter"/>
</dbReference>
<dbReference type="PIRSF" id="PIRSF001365">
    <property type="entry name" value="DHDPS"/>
    <property type="match status" value="1"/>
</dbReference>
<feature type="binding site" evidence="5">
    <location>
        <position position="212"/>
    </location>
    <ligand>
        <name>pyruvate</name>
        <dbReference type="ChEBI" id="CHEBI:15361"/>
    </ligand>
</feature>
<dbReference type="PRINTS" id="PR00146">
    <property type="entry name" value="DHPICSNTHASE"/>
</dbReference>
<evidence type="ECO:0000256" key="4">
    <source>
        <dbReference type="PIRSR" id="PIRSR001365-1"/>
    </source>
</evidence>
<dbReference type="STRING" id="1905730.W5S_3846"/>
<dbReference type="GO" id="GO:0016829">
    <property type="term" value="F:lyase activity"/>
    <property type="evidence" value="ECO:0007669"/>
    <property type="project" value="UniProtKB-KW"/>
</dbReference>
<dbReference type="InterPro" id="IPR002220">
    <property type="entry name" value="DapA-like"/>
</dbReference>
<dbReference type="PANTHER" id="PTHR12128:SF28">
    <property type="entry name" value="2-DEHYDRO-3-DEOXY-D-GLUCONATE ALDOLASE YAGE-RELATED"/>
    <property type="match status" value="1"/>
</dbReference>
<name>A0A0H3ICW6_PECPM</name>
<dbReference type="eggNOG" id="COG0329">
    <property type="taxonomic scope" value="Bacteria"/>
</dbReference>
<evidence type="ECO:0000256" key="5">
    <source>
        <dbReference type="PIRSR" id="PIRSR001365-2"/>
    </source>
</evidence>
<dbReference type="AlphaFoldDB" id="A0A0H3ICW6"/>
<dbReference type="InterPro" id="IPR020625">
    <property type="entry name" value="Schiff_base-form_aldolases_AS"/>
</dbReference>
<gene>
    <name evidence="6" type="ordered locus">W5S_3846</name>
</gene>
<evidence type="ECO:0000256" key="3">
    <source>
        <dbReference type="PIRNR" id="PIRNR001365"/>
    </source>
</evidence>
<dbReference type="EMBL" id="CP003415">
    <property type="protein sequence ID" value="AFI91909.1"/>
    <property type="molecule type" value="Genomic_DNA"/>
</dbReference>
<dbReference type="CDD" id="cd00408">
    <property type="entry name" value="DHDPS-like"/>
    <property type="match status" value="1"/>
</dbReference>
<keyword evidence="2" id="KW-0704">Schiff base</keyword>
<dbReference type="PROSITE" id="PS00665">
    <property type="entry name" value="DHDPS_1"/>
    <property type="match status" value="1"/>
</dbReference>
<dbReference type="PROSITE" id="PS00666">
    <property type="entry name" value="DHDPS_2"/>
    <property type="match status" value="1"/>
</dbReference>
<dbReference type="SMART" id="SM01130">
    <property type="entry name" value="DHDPS"/>
    <property type="match status" value="1"/>
</dbReference>
<dbReference type="RefSeq" id="WP_014701356.1">
    <property type="nucleotide sequence ID" value="NC_017845.1"/>
</dbReference>
<keyword evidence="1 3" id="KW-0456">Lyase</keyword>
<dbReference type="InterPro" id="IPR020624">
    <property type="entry name" value="Schiff_base-form_aldolases_CS"/>
</dbReference>
<dbReference type="InterPro" id="IPR013785">
    <property type="entry name" value="Aldolase_TIM"/>
</dbReference>
<dbReference type="Proteomes" id="UP000008044">
    <property type="component" value="Chromosome"/>
</dbReference>
<dbReference type="SUPFAM" id="SSF51569">
    <property type="entry name" value="Aldolase"/>
    <property type="match status" value="1"/>
</dbReference>
<dbReference type="HOGENOM" id="CLU_049343_5_1_6"/>
<organism evidence="6 7">
    <name type="scientific">Pectobacterium parmentieri</name>
    <dbReference type="NCBI Taxonomy" id="1905730"/>
    <lineage>
        <taxon>Bacteria</taxon>
        <taxon>Pseudomonadati</taxon>
        <taxon>Pseudomonadota</taxon>
        <taxon>Gammaproteobacteria</taxon>
        <taxon>Enterobacterales</taxon>
        <taxon>Pectobacteriaceae</taxon>
        <taxon>Pectobacterium</taxon>
    </lineage>
</organism>
<reference evidence="6 7" key="1">
    <citation type="journal article" date="2012" name="J. Bacteriol.">
        <title>Genome sequence of Pectobacterium sp. strain SCC3193.</title>
        <authorList>
            <person name="Koskinen J.P."/>
            <person name="Laine P."/>
            <person name="Niemi O."/>
            <person name="Nykyri J."/>
            <person name="Harjunpaa H."/>
            <person name="Auvinen P."/>
            <person name="Paulin L."/>
            <person name="Pirhonen M."/>
            <person name="Palva T."/>
            <person name="Holm L."/>
        </authorList>
    </citation>
    <scope>NUCLEOTIDE SEQUENCE [LARGE SCALE GENOMIC DNA]</scope>
    <source>
        <strain evidence="6 7">SCC3193</strain>
    </source>
</reference>
<proteinExistence type="inferred from homology"/>
<evidence type="ECO:0000256" key="1">
    <source>
        <dbReference type="ARBA" id="ARBA00023239"/>
    </source>
</evidence>
<feature type="active site" description="Proton donor/acceptor" evidence="4">
    <location>
        <position position="138"/>
    </location>
</feature>
<dbReference type="PATRIC" id="fig|1166016.3.peg.3909"/>
<comment type="similarity">
    <text evidence="3">Belongs to the DapA family.</text>
</comment>
<dbReference type="KEGG" id="pec:W5S_3846"/>
<dbReference type="Pfam" id="PF00701">
    <property type="entry name" value="DHDPS"/>
    <property type="match status" value="1"/>
</dbReference>
<evidence type="ECO:0000256" key="2">
    <source>
        <dbReference type="ARBA" id="ARBA00023270"/>
    </source>
</evidence>
<dbReference type="PANTHER" id="PTHR12128">
    <property type="entry name" value="DIHYDRODIPICOLINATE SYNTHASE"/>
    <property type="match status" value="1"/>
</dbReference>
<sequence length="305" mass="32751">MGFITKFAGIIPPVSSIFTSDGLLDEAGMQRVIDSLIAAGVNGLFFLGTGGEFSQMSATERMALTEAVIRMVDCRVPVLIGVGSTNTREAVALSQHAETAGADAVVAINPYYWQITEENLMGYYGAIATAVSLPVILYNFPKLTGQDLYPALVKRLADAHHNIVGIKDTIDSVAHLRDMITTVKAAHPDFAVFCGFDDHLLNTVLMGGDGAISASANFVPELSVGIYQALRNGEFAEAMDMHKTILQLPRLYQIDSPFVNVVKEAMTLMGLDISTACLAPTQPLNNEQKAQVRQTLVDAGVLSEK</sequence>
<feature type="active site" description="Schiff-base intermediate with substrate" evidence="4">
    <location>
        <position position="167"/>
    </location>
</feature>
<evidence type="ECO:0000313" key="6">
    <source>
        <dbReference type="EMBL" id="AFI91909.1"/>
    </source>
</evidence>
<dbReference type="Gene3D" id="3.20.20.70">
    <property type="entry name" value="Aldolase class I"/>
    <property type="match status" value="1"/>
</dbReference>